<comment type="similarity">
    <text evidence="6">Belongs to the TRAPP small subunits family. TRAPPC4 subfamily.</text>
</comment>
<dbReference type="AlphaFoldDB" id="K0R9W6"/>
<keyword evidence="5 7" id="KW-0333">Golgi apparatus</keyword>
<dbReference type="Pfam" id="PF04099">
    <property type="entry name" value="Sybindin"/>
    <property type="match status" value="1"/>
</dbReference>
<evidence type="ECO:0000256" key="6">
    <source>
        <dbReference type="ARBA" id="ARBA00038179"/>
    </source>
</evidence>
<dbReference type="eggNOG" id="KOG3369">
    <property type="taxonomic scope" value="Eukaryota"/>
</dbReference>
<dbReference type="InterPro" id="IPR011012">
    <property type="entry name" value="Longin-like_dom_sf"/>
</dbReference>
<sequence length="152" mass="16669">MGFLHLFIVNKSGGLILHRSLGPRAPSIGTNDWLRIGSTFHSLHAIAAEASPVRLPKNKNPSGADDGIQQIEGSGVTLKCLQTRTGIKFVLTAEPGTTDIDTALREIYVLYADCALKDPFYELEMPIRCELFTSAVDNLIERLEQSKMSAVR</sequence>
<dbReference type="InterPro" id="IPR007233">
    <property type="entry name" value="TRAPPC"/>
</dbReference>
<dbReference type="Gene3D" id="3.30.450.70">
    <property type="match status" value="1"/>
</dbReference>
<dbReference type="GO" id="GO:0006888">
    <property type="term" value="P:endoplasmic reticulum to Golgi vesicle-mediated transport"/>
    <property type="evidence" value="ECO:0007669"/>
    <property type="project" value="UniProtKB-UniRule"/>
</dbReference>
<dbReference type="Proteomes" id="UP000266841">
    <property type="component" value="Unassembled WGS sequence"/>
</dbReference>
<dbReference type="GO" id="GO:0005783">
    <property type="term" value="C:endoplasmic reticulum"/>
    <property type="evidence" value="ECO:0007669"/>
    <property type="project" value="UniProtKB-SubCell"/>
</dbReference>
<accession>K0R9W6</accession>
<keyword evidence="9" id="KW-1185">Reference proteome</keyword>
<keyword evidence="4 7" id="KW-0931">ER-Golgi transport</keyword>
<dbReference type="EMBL" id="AGNL01044315">
    <property type="protein sequence ID" value="EJK49950.1"/>
    <property type="molecule type" value="Genomic_DNA"/>
</dbReference>
<dbReference type="PANTHER" id="PTHR23249">
    <property type="entry name" value="TRAFFICKING PROTEIN PARTICLE COMPLEX SUBUNIT"/>
    <property type="match status" value="1"/>
</dbReference>
<dbReference type="GO" id="GO:0030008">
    <property type="term" value="C:TRAPP complex"/>
    <property type="evidence" value="ECO:0007669"/>
    <property type="project" value="UniProtKB-UniRule"/>
</dbReference>
<protein>
    <recommendedName>
        <fullName evidence="7">Trafficking protein particle complex subunit</fullName>
    </recommendedName>
</protein>
<evidence type="ECO:0000256" key="4">
    <source>
        <dbReference type="ARBA" id="ARBA00022892"/>
    </source>
</evidence>
<dbReference type="OrthoDB" id="246406at2759"/>
<comment type="caution">
    <text evidence="8">The sequence shown here is derived from an EMBL/GenBank/DDBJ whole genome shotgun (WGS) entry which is preliminary data.</text>
</comment>
<dbReference type="SMART" id="SM01399">
    <property type="entry name" value="Sybindin"/>
    <property type="match status" value="1"/>
</dbReference>
<keyword evidence="2 7" id="KW-0813">Transport</keyword>
<name>K0R9W6_THAOC</name>
<evidence type="ECO:0000256" key="7">
    <source>
        <dbReference type="RuleBase" id="RU366065"/>
    </source>
</evidence>
<gene>
    <name evidence="8" type="ORF">THAOC_31128</name>
</gene>
<reference evidence="8 9" key="1">
    <citation type="journal article" date="2012" name="Genome Biol.">
        <title>Genome and low-iron response of an oceanic diatom adapted to chronic iron limitation.</title>
        <authorList>
            <person name="Lommer M."/>
            <person name="Specht M."/>
            <person name="Roy A.S."/>
            <person name="Kraemer L."/>
            <person name="Andreson R."/>
            <person name="Gutowska M.A."/>
            <person name="Wolf J."/>
            <person name="Bergner S.V."/>
            <person name="Schilhabel M.B."/>
            <person name="Klostermeier U.C."/>
            <person name="Beiko R.G."/>
            <person name="Rosenstiel P."/>
            <person name="Hippler M."/>
            <person name="Laroche J."/>
        </authorList>
    </citation>
    <scope>NUCLEOTIDE SEQUENCE [LARGE SCALE GENOMIC DNA]</scope>
    <source>
        <strain evidence="8 9">CCMP1005</strain>
    </source>
</reference>
<proteinExistence type="inferred from homology"/>
<dbReference type="CDD" id="cd14856">
    <property type="entry name" value="TRAPPC4_synbindin"/>
    <property type="match status" value="1"/>
</dbReference>
<evidence type="ECO:0000313" key="9">
    <source>
        <dbReference type="Proteomes" id="UP000266841"/>
    </source>
</evidence>
<evidence type="ECO:0000256" key="2">
    <source>
        <dbReference type="ARBA" id="ARBA00022448"/>
    </source>
</evidence>
<dbReference type="GO" id="GO:0005794">
    <property type="term" value="C:Golgi apparatus"/>
    <property type="evidence" value="ECO:0007669"/>
    <property type="project" value="UniProtKB-SubCell"/>
</dbReference>
<comment type="subcellular location">
    <subcellularLocation>
        <location evidence="7">Endoplasmic reticulum</location>
    </subcellularLocation>
    <subcellularLocation>
        <location evidence="7">Golgi apparatus</location>
        <location evidence="7">cis-Golgi network</location>
    </subcellularLocation>
    <subcellularLocation>
        <location evidence="1">Golgi apparatus</location>
    </subcellularLocation>
</comment>
<keyword evidence="3 7" id="KW-0256">Endoplasmic reticulum</keyword>
<organism evidence="8 9">
    <name type="scientific">Thalassiosira oceanica</name>
    <name type="common">Marine diatom</name>
    <dbReference type="NCBI Taxonomy" id="159749"/>
    <lineage>
        <taxon>Eukaryota</taxon>
        <taxon>Sar</taxon>
        <taxon>Stramenopiles</taxon>
        <taxon>Ochrophyta</taxon>
        <taxon>Bacillariophyta</taxon>
        <taxon>Coscinodiscophyceae</taxon>
        <taxon>Thalassiosirophycidae</taxon>
        <taxon>Thalassiosirales</taxon>
        <taxon>Thalassiosiraceae</taxon>
        <taxon>Thalassiosira</taxon>
    </lineage>
</organism>
<dbReference type="FunFam" id="3.30.450.70:FF:000017">
    <property type="entry name" value="Sybindin-like family protein"/>
    <property type="match status" value="1"/>
</dbReference>
<comment type="subunit">
    <text evidence="7">Part of the multisubunit transport protein particle (TRAPP) complex.</text>
</comment>
<evidence type="ECO:0000313" key="8">
    <source>
        <dbReference type="EMBL" id="EJK49950.1"/>
    </source>
</evidence>
<evidence type="ECO:0000256" key="3">
    <source>
        <dbReference type="ARBA" id="ARBA00022824"/>
    </source>
</evidence>
<evidence type="ECO:0000256" key="5">
    <source>
        <dbReference type="ARBA" id="ARBA00023034"/>
    </source>
</evidence>
<dbReference type="OMA" id="MPIRTEG"/>
<dbReference type="SUPFAM" id="SSF64356">
    <property type="entry name" value="SNARE-like"/>
    <property type="match status" value="1"/>
</dbReference>
<evidence type="ECO:0000256" key="1">
    <source>
        <dbReference type="ARBA" id="ARBA00004555"/>
    </source>
</evidence>
<dbReference type="PANTHER" id="PTHR23249:SF15">
    <property type="entry name" value="TRAFFICKING PROTEIN PARTICLE COMPLEX SUBUNIT 4"/>
    <property type="match status" value="1"/>
</dbReference>